<dbReference type="SMART" id="SM00471">
    <property type="entry name" value="HDc"/>
    <property type="match status" value="1"/>
</dbReference>
<dbReference type="Pfam" id="PF00072">
    <property type="entry name" value="Response_reg"/>
    <property type="match status" value="1"/>
</dbReference>
<name>A0A653E3B2_9PSED</name>
<dbReference type="RefSeq" id="WP_150548253.1">
    <property type="nucleotide sequence ID" value="NZ_LR215729.2"/>
</dbReference>
<dbReference type="InterPro" id="IPR052020">
    <property type="entry name" value="Cyclic_di-GMP/3'3'-cGAMP_PDE"/>
</dbReference>
<dbReference type="InterPro" id="IPR003607">
    <property type="entry name" value="HD/PDEase_dom"/>
</dbReference>
<dbReference type="GO" id="GO:0008081">
    <property type="term" value="F:phosphoric diester hydrolase activity"/>
    <property type="evidence" value="ECO:0007669"/>
    <property type="project" value="UniProtKB-ARBA"/>
</dbReference>
<dbReference type="SUPFAM" id="SSF52172">
    <property type="entry name" value="CheY-like"/>
    <property type="match status" value="1"/>
</dbReference>
<proteinExistence type="predicted"/>
<dbReference type="PANTHER" id="PTHR45228:SF5">
    <property type="entry name" value="CYCLIC DI-GMP PHOSPHODIESTERASE VC_1348-RELATED"/>
    <property type="match status" value="1"/>
</dbReference>
<evidence type="ECO:0000313" key="4">
    <source>
        <dbReference type="EMBL" id="VEV97214.1"/>
    </source>
</evidence>
<dbReference type="CDD" id="cd19920">
    <property type="entry name" value="REC_PA4781-like"/>
    <property type="match status" value="1"/>
</dbReference>
<feature type="domain" description="Response regulatory" evidence="2">
    <location>
        <begin position="12"/>
        <end position="128"/>
    </location>
</feature>
<evidence type="ECO:0000259" key="2">
    <source>
        <dbReference type="PROSITE" id="PS50110"/>
    </source>
</evidence>
<dbReference type="InterPro" id="IPR037522">
    <property type="entry name" value="HD_GYP_dom"/>
</dbReference>
<reference evidence="4" key="1">
    <citation type="submission" date="2019-02" db="EMBL/GenBank/DDBJ databases">
        <authorList>
            <consortium name="Genoscope - CEA"/>
            <person name="William W."/>
        </authorList>
    </citation>
    <scope>NUCLEOTIDE SEQUENCE [LARGE SCALE GENOMIC DNA]</scope>
    <source>
        <strain evidence="4">YSy11</strain>
    </source>
</reference>
<dbReference type="GO" id="GO:0000160">
    <property type="term" value="P:phosphorelay signal transduction system"/>
    <property type="evidence" value="ECO:0007669"/>
    <property type="project" value="InterPro"/>
</dbReference>
<sequence>MRDMLEQPDQPLILLVDDTAENLQLMSELLFDHYRLKVATSGENALRIAAGSVAPDLILLDIMMPGMDGYEVCRQLKTDPQTANIPVIFLTAKSDEADEQKGFDLGAVDYFTKPISPALILSRINAHLQLKLNADFQRDRNEYLELAVRRRTRELEQLQQVTIETLANLAAMRDNPRGNHLARVERFMRVLAKALVRQQPGLEDEMSEEAIERLGKSALLHGIGKLVLPDRLLLAPQQALDDDLRLLHQHTEAGRAALEAAEAKLGSQITFLTDAKHIVYSQHEHWDGSGYPQGLRGVQIPLSARLMALVDAYEDLTSRHPYRQVVSHAQATAQITNSSGHIFDPSVVLAFIEVSDEFASIALELADDAEAIRYELQRLNDSLGEPIELGLPQSDPSALK</sequence>
<dbReference type="PANTHER" id="PTHR45228">
    <property type="entry name" value="CYCLIC DI-GMP PHOSPHODIESTERASE TM_0186-RELATED"/>
    <property type="match status" value="1"/>
</dbReference>
<dbReference type="PROSITE" id="PS50110">
    <property type="entry name" value="RESPONSE_REGULATORY"/>
    <property type="match status" value="1"/>
</dbReference>
<dbReference type="InterPro" id="IPR011006">
    <property type="entry name" value="CheY-like_superfamily"/>
</dbReference>
<dbReference type="PROSITE" id="PS51832">
    <property type="entry name" value="HD_GYP"/>
    <property type="match status" value="1"/>
</dbReference>
<protein>
    <submittedName>
        <fullName evidence="4">Putative enzyme</fullName>
        <ecNumber evidence="4">3.1.4.-</ecNumber>
    </submittedName>
</protein>
<dbReference type="Gene3D" id="3.40.50.2300">
    <property type="match status" value="1"/>
</dbReference>
<dbReference type="EC" id="3.1.4.-" evidence="4"/>
<dbReference type="AlphaFoldDB" id="A0A653E3B2"/>
<keyword evidence="4" id="KW-0378">Hydrolase</keyword>
<accession>A0A653E3B2</accession>
<gene>
    <name evidence="4" type="ORF">PMYSY11_2168</name>
</gene>
<dbReference type="CDD" id="cd00077">
    <property type="entry name" value="HDc"/>
    <property type="match status" value="1"/>
</dbReference>
<evidence type="ECO:0000259" key="3">
    <source>
        <dbReference type="PROSITE" id="PS51832"/>
    </source>
</evidence>
<dbReference type="Pfam" id="PF13487">
    <property type="entry name" value="HD_5"/>
    <property type="match status" value="1"/>
</dbReference>
<evidence type="ECO:0000256" key="1">
    <source>
        <dbReference type="PROSITE-ProRule" id="PRU00169"/>
    </source>
</evidence>
<feature type="domain" description="HD-GYP" evidence="3">
    <location>
        <begin position="155"/>
        <end position="367"/>
    </location>
</feature>
<dbReference type="SUPFAM" id="SSF109604">
    <property type="entry name" value="HD-domain/PDEase-like"/>
    <property type="match status" value="1"/>
</dbReference>
<organism evidence="4">
    <name type="scientific">Pseudomonas marincola</name>
    <dbReference type="NCBI Taxonomy" id="437900"/>
    <lineage>
        <taxon>Bacteria</taxon>
        <taxon>Pseudomonadati</taxon>
        <taxon>Pseudomonadota</taxon>
        <taxon>Gammaproteobacteria</taxon>
        <taxon>Pseudomonadales</taxon>
        <taxon>Pseudomonadaceae</taxon>
        <taxon>Pseudomonas</taxon>
    </lineage>
</organism>
<dbReference type="EMBL" id="LR215729">
    <property type="protein sequence ID" value="VEV97214.1"/>
    <property type="molecule type" value="Genomic_DNA"/>
</dbReference>
<dbReference type="Gene3D" id="1.10.3210.10">
    <property type="entry name" value="Hypothetical protein af1432"/>
    <property type="match status" value="1"/>
</dbReference>
<keyword evidence="1" id="KW-0597">Phosphoprotein</keyword>
<dbReference type="InterPro" id="IPR001789">
    <property type="entry name" value="Sig_transdc_resp-reg_receiver"/>
</dbReference>
<feature type="modified residue" description="4-aspartylphosphate" evidence="1">
    <location>
        <position position="61"/>
    </location>
</feature>
<dbReference type="SMART" id="SM00448">
    <property type="entry name" value="REC"/>
    <property type="match status" value="1"/>
</dbReference>